<feature type="signal peptide" evidence="12">
    <location>
        <begin position="1"/>
        <end position="20"/>
    </location>
</feature>
<dbReference type="SMART" id="SM00202">
    <property type="entry name" value="SR"/>
    <property type="match status" value="2"/>
</dbReference>
<dbReference type="PROSITE" id="PS50287">
    <property type="entry name" value="SRCR_2"/>
    <property type="match status" value="2"/>
</dbReference>
<dbReference type="InterPro" id="IPR036772">
    <property type="entry name" value="SRCR-like_dom_sf"/>
</dbReference>
<dbReference type="AlphaFoldDB" id="A0A1X7U4F9"/>
<dbReference type="InterPro" id="IPR001190">
    <property type="entry name" value="SRCR"/>
</dbReference>
<dbReference type="EnsemblMetazoa" id="Aqu2.1.22429_001">
    <property type="protein sequence ID" value="Aqu2.1.22429_001"/>
    <property type="gene ID" value="Aqu2.1.22429"/>
</dbReference>
<organism evidence="14">
    <name type="scientific">Amphimedon queenslandica</name>
    <name type="common">Sponge</name>
    <dbReference type="NCBI Taxonomy" id="400682"/>
    <lineage>
        <taxon>Eukaryota</taxon>
        <taxon>Metazoa</taxon>
        <taxon>Porifera</taxon>
        <taxon>Demospongiae</taxon>
        <taxon>Heteroscleromorpha</taxon>
        <taxon>Haplosclerida</taxon>
        <taxon>Niphatidae</taxon>
        <taxon>Amphimedon</taxon>
    </lineage>
</organism>
<feature type="chain" id="PRO_5010853254" description="SRCR domain-containing protein" evidence="12">
    <location>
        <begin position="21"/>
        <end position="479"/>
    </location>
</feature>
<feature type="region of interest" description="Disordered" evidence="10">
    <location>
        <begin position="366"/>
        <end position="479"/>
    </location>
</feature>
<feature type="compositionally biased region" description="Polar residues" evidence="10">
    <location>
        <begin position="469"/>
        <end position="479"/>
    </location>
</feature>
<evidence type="ECO:0000256" key="4">
    <source>
        <dbReference type="ARBA" id="ARBA00022737"/>
    </source>
</evidence>
<feature type="compositionally biased region" description="Basic and acidic residues" evidence="10">
    <location>
        <begin position="453"/>
        <end position="466"/>
    </location>
</feature>
<keyword evidence="2 11" id="KW-0812">Transmembrane</keyword>
<accession>A0A1X7U4F9</accession>
<evidence type="ECO:0000259" key="13">
    <source>
        <dbReference type="PROSITE" id="PS50287"/>
    </source>
</evidence>
<protein>
    <recommendedName>
        <fullName evidence="13">SRCR domain-containing protein</fullName>
    </recommendedName>
</protein>
<dbReference type="Pfam" id="PF00530">
    <property type="entry name" value="SRCR"/>
    <property type="match status" value="2"/>
</dbReference>
<dbReference type="PANTHER" id="PTHR19331">
    <property type="entry name" value="SCAVENGER RECEPTOR DOMAIN-CONTAINING"/>
    <property type="match status" value="1"/>
</dbReference>
<dbReference type="SUPFAM" id="SSF56487">
    <property type="entry name" value="SRCR-like"/>
    <property type="match status" value="2"/>
</dbReference>
<dbReference type="PRINTS" id="PR00258">
    <property type="entry name" value="SPERACTRCPTR"/>
</dbReference>
<feature type="compositionally biased region" description="Pro residues" evidence="10">
    <location>
        <begin position="386"/>
        <end position="402"/>
    </location>
</feature>
<comment type="caution">
    <text evidence="9">Lacks conserved residue(s) required for the propagation of feature annotation.</text>
</comment>
<feature type="compositionally biased region" description="Low complexity" evidence="10">
    <location>
        <begin position="369"/>
        <end position="385"/>
    </location>
</feature>
<keyword evidence="6 11" id="KW-0472">Membrane</keyword>
<dbReference type="KEGG" id="aqu:109584786"/>
<dbReference type="OrthoDB" id="536948at2759"/>
<dbReference type="Proteomes" id="UP000007879">
    <property type="component" value="Unassembled WGS sequence"/>
</dbReference>
<keyword evidence="8" id="KW-0325">Glycoprotein</keyword>
<reference evidence="15" key="1">
    <citation type="journal article" date="2010" name="Nature">
        <title>The Amphimedon queenslandica genome and the evolution of animal complexity.</title>
        <authorList>
            <person name="Srivastava M."/>
            <person name="Simakov O."/>
            <person name="Chapman J."/>
            <person name="Fahey B."/>
            <person name="Gauthier M.E."/>
            <person name="Mitros T."/>
            <person name="Richards G.S."/>
            <person name="Conaco C."/>
            <person name="Dacre M."/>
            <person name="Hellsten U."/>
            <person name="Larroux C."/>
            <person name="Putnam N.H."/>
            <person name="Stanke M."/>
            <person name="Adamska M."/>
            <person name="Darling A."/>
            <person name="Degnan S.M."/>
            <person name="Oakley T.H."/>
            <person name="Plachetzki D.C."/>
            <person name="Zhai Y."/>
            <person name="Adamski M."/>
            <person name="Calcino A."/>
            <person name="Cummins S.F."/>
            <person name="Goodstein D.M."/>
            <person name="Harris C."/>
            <person name="Jackson D.J."/>
            <person name="Leys S.P."/>
            <person name="Shu S."/>
            <person name="Woodcroft B.J."/>
            <person name="Vervoort M."/>
            <person name="Kosik K.S."/>
            <person name="Manning G."/>
            <person name="Degnan B.M."/>
            <person name="Rokhsar D.S."/>
        </authorList>
    </citation>
    <scope>NUCLEOTIDE SEQUENCE [LARGE SCALE GENOMIC DNA]</scope>
</reference>
<feature type="domain" description="SRCR" evidence="13">
    <location>
        <begin position="162"/>
        <end position="263"/>
    </location>
</feature>
<keyword evidence="3 12" id="KW-0732">Signal</keyword>
<feature type="compositionally biased region" description="Low complexity" evidence="10">
    <location>
        <begin position="427"/>
        <end position="436"/>
    </location>
</feature>
<dbReference type="EnsemblMetazoa" id="XM_020000651.1">
    <property type="protein sequence ID" value="XP_019856210.1"/>
    <property type="gene ID" value="LOC109584786"/>
</dbReference>
<dbReference type="Gene3D" id="3.10.250.10">
    <property type="entry name" value="SRCR-like domain"/>
    <property type="match status" value="2"/>
</dbReference>
<keyword evidence="5 11" id="KW-1133">Transmembrane helix</keyword>
<sequence length="479" mass="51864">MRLQALCLFLISARIIHVEAQTTTPTVSLLSGAIRLARDGVPSSSYSSGRVQVYGIAAANSASNRWGNICRFTSFGASEADVICHQLTYTGASSHSYAELDSFGNDNYTALLNDVSCSNDNYLMLFQCTVSTTVSTLCTAREDVSVTCYSTRIWDDPYNGMVRLSQGDYVNTGLLEVYCKGEWGTVCDDTFGAEEGTAVCRQLGYSSYYRYGHLTLVGSTEQPIWLNELNCVSGDRCLADCQRCPGSAVSTCVHAQDITITCYSPTASGSSNTIGLCKYNNNAVIIGATFGSVGGLIIIIIIIVLIIRDKERKGETHIRRDFKAWKARMRPRWLKVKLCCQKLKCKRRPRPPRAVPTHQPAPAAVELTNQSSPPQANPPAAAAQSAPPPAPPPAGQGVPPPYSSNYPYPEYPPQPYGAYPPPPGGAYPPAAGAYPPASYPPPGPSYPPGPGDDDMRKDEHFRKEEPPSYNANWSHPPTS</sequence>
<dbReference type="InParanoid" id="A0A1X7U4F9"/>
<feature type="domain" description="SRCR" evidence="13">
    <location>
        <begin position="34"/>
        <end position="149"/>
    </location>
</feature>
<dbReference type="FunFam" id="3.10.250.10:FF:000016">
    <property type="entry name" value="Scavenger receptor cysteine-rich protein type 12"/>
    <property type="match status" value="1"/>
</dbReference>
<evidence type="ECO:0000256" key="11">
    <source>
        <dbReference type="SAM" id="Phobius"/>
    </source>
</evidence>
<dbReference type="GO" id="GO:0016020">
    <property type="term" value="C:membrane"/>
    <property type="evidence" value="ECO:0007669"/>
    <property type="project" value="UniProtKB-SubCell"/>
</dbReference>
<feature type="compositionally biased region" description="Pro residues" evidence="10">
    <location>
        <begin position="409"/>
        <end position="426"/>
    </location>
</feature>
<proteinExistence type="predicted"/>
<evidence type="ECO:0000256" key="10">
    <source>
        <dbReference type="SAM" id="MobiDB-lite"/>
    </source>
</evidence>
<dbReference type="STRING" id="400682.A0A1X7U4F9"/>
<reference evidence="14" key="2">
    <citation type="submission" date="2017-05" db="UniProtKB">
        <authorList>
            <consortium name="EnsemblMetazoa"/>
        </authorList>
    </citation>
    <scope>IDENTIFICATION</scope>
</reference>
<evidence type="ECO:0000256" key="6">
    <source>
        <dbReference type="ARBA" id="ARBA00023136"/>
    </source>
</evidence>
<feature type="compositionally biased region" description="Pro residues" evidence="10">
    <location>
        <begin position="437"/>
        <end position="450"/>
    </location>
</feature>
<feature type="transmembrane region" description="Helical" evidence="11">
    <location>
        <begin position="283"/>
        <end position="307"/>
    </location>
</feature>
<name>A0A1X7U4F9_AMPQE</name>
<comment type="subcellular location">
    <subcellularLocation>
        <location evidence="1">Membrane</location>
        <topology evidence="1">Single-pass membrane protein</topology>
    </subcellularLocation>
</comment>
<evidence type="ECO:0000313" key="15">
    <source>
        <dbReference type="Proteomes" id="UP000007879"/>
    </source>
</evidence>
<evidence type="ECO:0000256" key="9">
    <source>
        <dbReference type="PROSITE-ProRule" id="PRU00196"/>
    </source>
</evidence>
<gene>
    <name evidence="14" type="primary">109584786</name>
</gene>
<evidence type="ECO:0000256" key="12">
    <source>
        <dbReference type="SAM" id="SignalP"/>
    </source>
</evidence>
<evidence type="ECO:0000313" key="14">
    <source>
        <dbReference type="EnsemblMetazoa" id="Aqu2.1.22429_001"/>
    </source>
</evidence>
<keyword evidence="4" id="KW-0677">Repeat</keyword>
<feature type="disulfide bond" evidence="9">
    <location>
        <begin position="231"/>
        <end position="241"/>
    </location>
</feature>
<evidence type="ECO:0000256" key="7">
    <source>
        <dbReference type="ARBA" id="ARBA00023157"/>
    </source>
</evidence>
<evidence type="ECO:0000256" key="1">
    <source>
        <dbReference type="ARBA" id="ARBA00004167"/>
    </source>
</evidence>
<dbReference type="PROSITE" id="PS00420">
    <property type="entry name" value="SRCR_1"/>
    <property type="match status" value="1"/>
</dbReference>
<evidence type="ECO:0000256" key="5">
    <source>
        <dbReference type="ARBA" id="ARBA00022989"/>
    </source>
</evidence>
<evidence type="ECO:0000256" key="3">
    <source>
        <dbReference type="ARBA" id="ARBA00022729"/>
    </source>
</evidence>
<keyword evidence="7 9" id="KW-1015">Disulfide bond</keyword>
<evidence type="ECO:0000256" key="8">
    <source>
        <dbReference type="ARBA" id="ARBA00023180"/>
    </source>
</evidence>
<keyword evidence="15" id="KW-1185">Reference proteome</keyword>
<dbReference type="PANTHER" id="PTHR19331:SF487">
    <property type="entry name" value="SOLUBLE SCAVENGER RECEPTOR CYSTEINE-RICH DOMAIN-CONTAINING PROTEIN SSC5D"/>
    <property type="match status" value="1"/>
</dbReference>
<evidence type="ECO:0000256" key="2">
    <source>
        <dbReference type="ARBA" id="ARBA00022692"/>
    </source>
</evidence>